<dbReference type="AlphaFoldDB" id="A0A370HHW1"/>
<evidence type="ECO:0000256" key="1">
    <source>
        <dbReference type="SAM" id="MobiDB-lite"/>
    </source>
</evidence>
<dbReference type="InterPro" id="IPR012645">
    <property type="entry name" value="CHP02301"/>
</dbReference>
<feature type="chain" id="PRO_5016802112" evidence="2">
    <location>
        <begin position="23"/>
        <end position="200"/>
    </location>
</feature>
<keyword evidence="4" id="KW-1185">Reference proteome</keyword>
<proteinExistence type="predicted"/>
<evidence type="ECO:0000256" key="2">
    <source>
        <dbReference type="SAM" id="SignalP"/>
    </source>
</evidence>
<evidence type="ECO:0000313" key="3">
    <source>
        <dbReference type="EMBL" id="RDI55069.1"/>
    </source>
</evidence>
<dbReference type="NCBIfam" id="TIGR02301">
    <property type="entry name" value="TIGR02301 family protein"/>
    <property type="match status" value="1"/>
</dbReference>
<feature type="compositionally biased region" description="Pro residues" evidence="1">
    <location>
        <begin position="35"/>
        <end position="45"/>
    </location>
</feature>
<accession>A0A370HHW1</accession>
<keyword evidence="2" id="KW-0732">Signal</keyword>
<feature type="signal peptide" evidence="2">
    <location>
        <begin position="1"/>
        <end position="22"/>
    </location>
</feature>
<dbReference type="Pfam" id="PF09539">
    <property type="entry name" value="DUF2385"/>
    <property type="match status" value="1"/>
</dbReference>
<reference evidence="3 4" key="1">
    <citation type="submission" date="2018-07" db="EMBL/GenBank/DDBJ databases">
        <title>Genomic Encyclopedia of Type Strains, Phase IV (KMG-IV): sequencing the most valuable type-strain genomes for metagenomic binning, comparative biology and taxonomic classification.</title>
        <authorList>
            <person name="Goeker M."/>
        </authorList>
    </citation>
    <scope>NUCLEOTIDE SEQUENCE [LARGE SCALE GENOMIC DNA]</scope>
    <source>
        <strain evidence="3 4">DSM 14364</strain>
    </source>
</reference>
<sequence length="200" mass="21935">MSRAATAVLAATALVASFQPLAAQGFFERLFGPPVGQPGMPPQPQPQYRQQPQFRPQPQPQPRQQSQPQRSQPQQRSSSQPQPQQPQQQAEPAPAAAEPPPAPYEKELLRLAEIMGSLALLRPLCAASDANEWSRRMQMLMEAEGTTPGRKERLAGAYNKGYQAFALTYHACTASAQEASNRYIREGELLARNIAGRYGG</sequence>
<comment type="caution">
    <text evidence="3">The sequence shown here is derived from an EMBL/GenBank/DDBJ whole genome shotgun (WGS) entry which is preliminary data.</text>
</comment>
<feature type="compositionally biased region" description="Low complexity" evidence="1">
    <location>
        <begin position="62"/>
        <end position="96"/>
    </location>
</feature>
<gene>
    <name evidence="3" type="ORF">DES45_11013</name>
</gene>
<dbReference type="RefSeq" id="WP_245571815.1">
    <property type="nucleotide sequence ID" value="NZ_QQBB01000010.1"/>
</dbReference>
<evidence type="ECO:0000313" key="4">
    <source>
        <dbReference type="Proteomes" id="UP000254925"/>
    </source>
</evidence>
<dbReference type="EMBL" id="QQBB01000010">
    <property type="protein sequence ID" value="RDI55069.1"/>
    <property type="molecule type" value="Genomic_DNA"/>
</dbReference>
<name>A0A370HHW1_9HYPH</name>
<protein>
    <submittedName>
        <fullName evidence="3">Uncharacterized protein (TIGR02301 family)</fullName>
    </submittedName>
</protein>
<dbReference type="Proteomes" id="UP000254925">
    <property type="component" value="Unassembled WGS sequence"/>
</dbReference>
<organism evidence="3 4">
    <name type="scientific">Microvirga subterranea</name>
    <dbReference type="NCBI Taxonomy" id="186651"/>
    <lineage>
        <taxon>Bacteria</taxon>
        <taxon>Pseudomonadati</taxon>
        <taxon>Pseudomonadota</taxon>
        <taxon>Alphaproteobacteria</taxon>
        <taxon>Hyphomicrobiales</taxon>
        <taxon>Methylobacteriaceae</taxon>
        <taxon>Microvirga</taxon>
    </lineage>
</organism>
<dbReference type="SUPFAM" id="SSF81995">
    <property type="entry name" value="beta-sandwich domain of Sec23/24"/>
    <property type="match status" value="1"/>
</dbReference>
<feature type="region of interest" description="Disordered" evidence="1">
    <location>
        <begin position="30"/>
        <end position="101"/>
    </location>
</feature>